<feature type="transmembrane region" description="Helical" evidence="6">
    <location>
        <begin position="182"/>
        <end position="201"/>
    </location>
</feature>
<evidence type="ECO:0000259" key="7">
    <source>
        <dbReference type="PROSITE" id="PS50943"/>
    </source>
</evidence>
<keyword evidence="9" id="KW-1185">Reference proteome</keyword>
<organism evidence="8 9">
    <name type="scientific">Ruminococcus difficilis</name>
    <dbReference type="NCBI Taxonomy" id="2763069"/>
    <lineage>
        <taxon>Bacteria</taxon>
        <taxon>Bacillati</taxon>
        <taxon>Bacillota</taxon>
        <taxon>Clostridia</taxon>
        <taxon>Eubacteriales</taxon>
        <taxon>Oscillospiraceae</taxon>
        <taxon>Ruminococcus</taxon>
    </lineage>
</organism>
<accession>A0A934WRT1</accession>
<reference evidence="8" key="1">
    <citation type="submission" date="2021-01" db="EMBL/GenBank/DDBJ databases">
        <title>Genome public.</title>
        <authorList>
            <person name="Liu C."/>
            <person name="Sun Q."/>
        </authorList>
    </citation>
    <scope>NUCLEOTIDE SEQUENCE</scope>
    <source>
        <strain evidence="8">M6</strain>
    </source>
</reference>
<name>A0A934WRT1_9FIRM</name>
<feature type="transmembrane region" description="Helical" evidence="6">
    <location>
        <begin position="249"/>
        <end position="275"/>
    </location>
</feature>
<dbReference type="Pfam" id="PF01381">
    <property type="entry name" value="HTH_3"/>
    <property type="match status" value="1"/>
</dbReference>
<dbReference type="PANTHER" id="PTHR46558:SF4">
    <property type="entry name" value="DNA-BIDING PHAGE PROTEIN"/>
    <property type="match status" value="1"/>
</dbReference>
<keyword evidence="5 6" id="KW-0472">Membrane</keyword>
<dbReference type="GO" id="GO:0003677">
    <property type="term" value="F:DNA binding"/>
    <property type="evidence" value="ECO:0007669"/>
    <property type="project" value="UniProtKB-KW"/>
</dbReference>
<feature type="transmembrane region" description="Helical" evidence="6">
    <location>
        <begin position="103"/>
        <end position="125"/>
    </location>
</feature>
<comment type="caution">
    <text evidence="8">The sequence shown here is derived from an EMBL/GenBank/DDBJ whole genome shotgun (WGS) entry which is preliminary data.</text>
</comment>
<evidence type="ECO:0000313" key="8">
    <source>
        <dbReference type="EMBL" id="MBK6088745.1"/>
    </source>
</evidence>
<dbReference type="RefSeq" id="WP_201427590.1">
    <property type="nucleotide sequence ID" value="NZ_JAEQMG010000083.1"/>
</dbReference>
<gene>
    <name evidence="8" type="ORF">JKK62_08805</name>
</gene>
<dbReference type="AlphaFoldDB" id="A0A934WRT1"/>
<protein>
    <submittedName>
        <fullName evidence="8">Helix-turn-helix domain-containing protein</fullName>
    </submittedName>
</protein>
<evidence type="ECO:0000256" key="5">
    <source>
        <dbReference type="ARBA" id="ARBA00023136"/>
    </source>
</evidence>
<dbReference type="CDD" id="cd00093">
    <property type="entry name" value="HTH_XRE"/>
    <property type="match status" value="1"/>
</dbReference>
<dbReference type="Pfam" id="PF06271">
    <property type="entry name" value="RDD"/>
    <property type="match status" value="1"/>
</dbReference>
<evidence type="ECO:0000256" key="2">
    <source>
        <dbReference type="ARBA" id="ARBA00022692"/>
    </source>
</evidence>
<dbReference type="PANTHER" id="PTHR46558">
    <property type="entry name" value="TRACRIPTIONAL REGULATORY PROTEIN-RELATED-RELATED"/>
    <property type="match status" value="1"/>
</dbReference>
<dbReference type="GO" id="GO:0016020">
    <property type="term" value="C:membrane"/>
    <property type="evidence" value="ECO:0007669"/>
    <property type="project" value="UniProtKB-SubCell"/>
</dbReference>
<keyword evidence="2 6" id="KW-0812">Transmembrane</keyword>
<evidence type="ECO:0000256" key="1">
    <source>
        <dbReference type="ARBA" id="ARBA00004141"/>
    </source>
</evidence>
<dbReference type="InterPro" id="IPR001387">
    <property type="entry name" value="Cro/C1-type_HTH"/>
</dbReference>
<keyword evidence="3 6" id="KW-1133">Transmembrane helix</keyword>
<evidence type="ECO:0000256" key="3">
    <source>
        <dbReference type="ARBA" id="ARBA00022989"/>
    </source>
</evidence>
<dbReference type="InterPro" id="IPR010982">
    <property type="entry name" value="Lambda_DNA-bd_dom_sf"/>
</dbReference>
<keyword evidence="4" id="KW-0238">DNA-binding</keyword>
<comment type="subcellular location">
    <subcellularLocation>
        <location evidence="1">Membrane</location>
        <topology evidence="1">Multi-pass membrane protein</topology>
    </subcellularLocation>
</comment>
<feature type="domain" description="HTH cro/C1-type" evidence="7">
    <location>
        <begin position="14"/>
        <end position="66"/>
    </location>
</feature>
<dbReference type="PROSITE" id="PS50943">
    <property type="entry name" value="HTH_CROC1"/>
    <property type="match status" value="1"/>
</dbReference>
<dbReference type="InterPro" id="IPR010432">
    <property type="entry name" value="RDD"/>
</dbReference>
<evidence type="ECO:0000256" key="4">
    <source>
        <dbReference type="ARBA" id="ARBA00023125"/>
    </source>
</evidence>
<evidence type="ECO:0000256" key="6">
    <source>
        <dbReference type="SAM" id="Phobius"/>
    </source>
</evidence>
<dbReference type="EMBL" id="JAEQMG010000083">
    <property type="protein sequence ID" value="MBK6088745.1"/>
    <property type="molecule type" value="Genomic_DNA"/>
</dbReference>
<dbReference type="Gene3D" id="1.10.260.40">
    <property type="entry name" value="lambda repressor-like DNA-binding domains"/>
    <property type="match status" value="1"/>
</dbReference>
<feature type="transmembrane region" description="Helical" evidence="6">
    <location>
        <begin position="131"/>
        <end position="153"/>
    </location>
</feature>
<proteinExistence type="predicted"/>
<sequence length="351" mass="40107">MKENDYRFGNFVCQLREEKGMTQAELAELLDVTPAAVSKWENGESKPRTEKLFELAKLLDVTAEELINGERKPPQPPTIQPTIPYRPNALPSNDTRFRRIGAFFLDVLFCEITGIIVFVVLFAVFRQKINIFGNITVSVSVIALPLMVFRDFIFNGRSLGKRITRMTVANTDDGSRPKWYKLILRNLPFFIYFIDFFVLIINGHSLGDLLTNTFTPPYVIYKTADGRPIAPSRPLAQSFTTPPKKKRKIFIIVTGVLVGVILFFTIIFTVAFNFVKHSPAYPVAIQYASEIDLLSQYDLKESDFALHSYHSGRQNSSRYETFGFWVKGHDIYVTTHTENGSIEVTDCKKYR</sequence>
<evidence type="ECO:0000313" key="9">
    <source>
        <dbReference type="Proteomes" id="UP000633365"/>
    </source>
</evidence>
<dbReference type="Proteomes" id="UP000633365">
    <property type="component" value="Unassembled WGS sequence"/>
</dbReference>
<dbReference type="SMART" id="SM00530">
    <property type="entry name" value="HTH_XRE"/>
    <property type="match status" value="1"/>
</dbReference>
<dbReference type="SUPFAM" id="SSF47413">
    <property type="entry name" value="lambda repressor-like DNA-binding domains"/>
    <property type="match status" value="1"/>
</dbReference>